<dbReference type="PANTHER" id="PTHR47840">
    <property type="entry name" value="ZN(II)2CYS6 TRANSCRIPTION FACTOR (EUROFUNG)-RELATED"/>
    <property type="match status" value="1"/>
</dbReference>
<proteinExistence type="predicted"/>
<dbReference type="VEuPathDB" id="FungiDB:FOZG_08420"/>
<dbReference type="VEuPathDB" id="FungiDB:FOIG_12054"/>
<keyword evidence="3" id="KW-0539">Nucleus</keyword>
<feature type="domain" description="Zn(2)-C6 fungal-type" evidence="4">
    <location>
        <begin position="14"/>
        <end position="44"/>
    </location>
</feature>
<dbReference type="VEuPathDB" id="FungiDB:HZS61_015665"/>
<evidence type="ECO:0000256" key="3">
    <source>
        <dbReference type="ARBA" id="ARBA00023242"/>
    </source>
</evidence>
<dbReference type="VEuPathDB" id="FungiDB:FOC1_g10008409"/>
<dbReference type="Proteomes" id="UP000219369">
    <property type="component" value="Unassembled WGS sequence"/>
</dbReference>
<dbReference type="VEuPathDB" id="FungiDB:FOXG_03579"/>
<gene>
    <name evidence="5" type="ORF">FRV6_11270</name>
</gene>
<dbReference type="Pfam" id="PF00172">
    <property type="entry name" value="Zn_clus"/>
    <property type="match status" value="1"/>
</dbReference>
<evidence type="ECO:0000313" key="6">
    <source>
        <dbReference type="Proteomes" id="UP000219369"/>
    </source>
</evidence>
<reference evidence="6" key="1">
    <citation type="submission" date="2016-09" db="EMBL/GenBank/DDBJ databases">
        <authorList>
            <person name="Guldener U."/>
        </authorList>
    </citation>
    <scope>NUCLEOTIDE SEQUENCE [LARGE SCALE GENOMIC DNA]</scope>
    <source>
        <strain evidence="6">V64-1</strain>
    </source>
</reference>
<dbReference type="OrthoDB" id="6509908at2759"/>
<dbReference type="GO" id="GO:0008270">
    <property type="term" value="F:zinc ion binding"/>
    <property type="evidence" value="ECO:0007669"/>
    <property type="project" value="InterPro"/>
</dbReference>
<evidence type="ECO:0000256" key="1">
    <source>
        <dbReference type="ARBA" id="ARBA00023015"/>
    </source>
</evidence>
<protein>
    <recommendedName>
        <fullName evidence="4">Zn(2)-C6 fungal-type domain-containing protein</fullName>
    </recommendedName>
</protein>
<dbReference type="VEuPathDB" id="FungiDB:FOMG_13039"/>
<evidence type="ECO:0000256" key="2">
    <source>
        <dbReference type="ARBA" id="ARBA00023163"/>
    </source>
</evidence>
<dbReference type="Gene3D" id="4.10.240.10">
    <property type="entry name" value="Zn(2)-C6 fungal-type DNA-binding domain"/>
    <property type="match status" value="1"/>
</dbReference>
<dbReference type="GO" id="GO:0000981">
    <property type="term" value="F:DNA-binding transcription factor activity, RNA polymerase II-specific"/>
    <property type="evidence" value="ECO:0007669"/>
    <property type="project" value="InterPro"/>
</dbReference>
<dbReference type="SUPFAM" id="SSF57701">
    <property type="entry name" value="Zn2/Cys6 DNA-binding domain"/>
    <property type="match status" value="1"/>
</dbReference>
<keyword evidence="2" id="KW-0804">Transcription</keyword>
<dbReference type="InterPro" id="IPR036864">
    <property type="entry name" value="Zn2-C6_fun-type_DNA-bd_sf"/>
</dbReference>
<name>A0A2H3TEL6_FUSOX</name>
<evidence type="ECO:0000259" key="4">
    <source>
        <dbReference type="PROSITE" id="PS50048"/>
    </source>
</evidence>
<accession>A0A2H3TEL6</accession>
<keyword evidence="1" id="KW-0805">Transcription regulation</keyword>
<dbReference type="CDD" id="cd00067">
    <property type="entry name" value="GAL4"/>
    <property type="match status" value="1"/>
</dbReference>
<dbReference type="PROSITE" id="PS00463">
    <property type="entry name" value="ZN2_CY6_FUNGAL_1"/>
    <property type="match status" value="1"/>
</dbReference>
<dbReference type="InterPro" id="IPR001138">
    <property type="entry name" value="Zn2Cys6_DnaBD"/>
</dbReference>
<dbReference type="EMBL" id="FMJY01000006">
    <property type="protein sequence ID" value="SCO87143.1"/>
    <property type="molecule type" value="Genomic_DNA"/>
</dbReference>
<organism evidence="5 6">
    <name type="scientific">Fusarium oxysporum</name>
    <name type="common">Fusarium vascular wilt</name>
    <dbReference type="NCBI Taxonomy" id="5507"/>
    <lineage>
        <taxon>Eukaryota</taxon>
        <taxon>Fungi</taxon>
        <taxon>Dikarya</taxon>
        <taxon>Ascomycota</taxon>
        <taxon>Pezizomycotina</taxon>
        <taxon>Sordariomycetes</taxon>
        <taxon>Hypocreomycetidae</taxon>
        <taxon>Hypocreales</taxon>
        <taxon>Nectriaceae</taxon>
        <taxon>Fusarium</taxon>
        <taxon>Fusarium oxysporum species complex</taxon>
    </lineage>
</organism>
<dbReference type="PANTHER" id="PTHR47840:SF1">
    <property type="entry name" value="ZN(II)2CYS6 TRANSCRIPTION FACTOR (EUROFUNG)"/>
    <property type="match status" value="1"/>
</dbReference>
<dbReference type="PROSITE" id="PS50048">
    <property type="entry name" value="ZN2_CY6_FUNGAL_2"/>
    <property type="match status" value="1"/>
</dbReference>
<dbReference type="CDD" id="cd12148">
    <property type="entry name" value="fungal_TF_MHR"/>
    <property type="match status" value="1"/>
</dbReference>
<dbReference type="AlphaFoldDB" id="A0A2H3TEL6"/>
<sequence length="646" mass="73404">MENQPKRAGLGRTSCTECRRRKVKCVYDDDQAECQQCNRHSLTCQPQNAESSPEERDEIIQGFSQFAGQVETRMIRMQTAIETLARKLDSQTSHQAHCRSDASYRGASEPFEVAQTPQSRLTASLKGLLPDKPVLSRILEHSSKFTQNWMSWPLATVSYQQQDNDFLPVKTVTLFDAGFPKDVESAFKFVDKSMSSSYQKPPNPGVVAKCIVWLCLSIKELPQRFKYSDNRAPPPFEPRFLIDNCIAKVEALYQVSSTPVCNIDFVQALILQGELLLSIGRPTKAWKCIRTGIENAMLLGVHQGRSSLDRGIWEELWIRDRQLSLFLGMSHAVPVQLGPKITEEEYPVAEKEAFRQIATVSGLLTSRNLMKEDTPSATITRTLQEMRELKAMIPEHWTKGHPRYVSYLPQAFTRAYIKILYHTFELMLNWPKCQLSNVDPQQVNDFEPSRKAILEATQEIIKAHEAMRAPEVESNAVMRADFVDFLAFKAALVMVAVIKDKKNPMPYEESEPLWKLIDDLGDRLQKTNKAYDDAFAKQACLALKILFCASEGDYIWCGTHEVAIPYFGRLETCKVISAKDLAKRSRNGTRPSKIVVKMDSNHVVFGLPYERVPELELAADWTELGSSREYGWGTSFEFDCLTHEGF</sequence>
<evidence type="ECO:0000313" key="5">
    <source>
        <dbReference type="EMBL" id="SCO87143.1"/>
    </source>
</evidence>
<dbReference type="SMART" id="SM00066">
    <property type="entry name" value="GAL4"/>
    <property type="match status" value="1"/>
</dbReference>